<feature type="domain" description="GGDEF" evidence="4">
    <location>
        <begin position="271"/>
        <end position="432"/>
    </location>
</feature>
<protein>
    <recommendedName>
        <fullName evidence="2">diguanylate cyclase</fullName>
        <ecNumber evidence="2">2.7.7.65</ecNumber>
    </recommendedName>
</protein>
<dbReference type="InterPro" id="IPR057727">
    <property type="entry name" value="WCX_dom"/>
</dbReference>
<sequence>MTPAHALVLSLAKRWLSDVLPPSVKQELAADFSIAEDVLANHPVASAWQENTRLQQHWDEILEEPPADPALADALRQTLFEGRQVEVDYRKQGATQQARLHPFGWTQRNGVQYLACTFWDYANPRWLAVHRVQAVTPLDAPARPPLTPEQRAAFLDRSPVPATAAHGAVIALDVEFQSALYDAIRERPPRGTQKIDPPADGWFRLRAEVPDTLGLRWWLLGFNAQVRILQPESLKRELQGLLFDRLTGLVNRHECERVLQRRLAETRRTHQPLSLVLLDLDHFKQVNDGFGHDFGDRALKHVAQCLSQTCRTMDLAVRYGGEEFLILLPNTTGSDAVVIAERLRGTLERTPLTLTPEAMEHHARLGPDRPSEVRLKREGEALYLTASLGVASETGQTAGELDDLAKQLLDRVDKALYRAKHEGRNRVCTDDGALAG</sequence>
<dbReference type="Pfam" id="PF13280">
    <property type="entry name" value="WYL"/>
    <property type="match status" value="1"/>
</dbReference>
<dbReference type="InterPro" id="IPR043128">
    <property type="entry name" value="Rev_trsase/Diguanyl_cyclase"/>
</dbReference>
<dbReference type="NCBIfam" id="TIGR00254">
    <property type="entry name" value="GGDEF"/>
    <property type="match status" value="1"/>
</dbReference>
<dbReference type="AlphaFoldDB" id="A0A850RGR2"/>
<comment type="catalytic activity">
    <reaction evidence="3">
        <text>2 GTP = 3',3'-c-di-GMP + 2 diphosphate</text>
        <dbReference type="Rhea" id="RHEA:24898"/>
        <dbReference type="ChEBI" id="CHEBI:33019"/>
        <dbReference type="ChEBI" id="CHEBI:37565"/>
        <dbReference type="ChEBI" id="CHEBI:58805"/>
        <dbReference type="EC" id="2.7.7.65"/>
    </reaction>
</comment>
<dbReference type="GO" id="GO:0052621">
    <property type="term" value="F:diguanylate cyclase activity"/>
    <property type="evidence" value="ECO:0007669"/>
    <property type="project" value="UniProtKB-EC"/>
</dbReference>
<evidence type="ECO:0000256" key="2">
    <source>
        <dbReference type="ARBA" id="ARBA00012528"/>
    </source>
</evidence>
<dbReference type="EC" id="2.7.7.65" evidence="2"/>
<accession>A0A850RGR2</accession>
<organism evidence="5 6">
    <name type="scientific">Allochromatium humboldtianum</name>
    <dbReference type="NCBI Taxonomy" id="504901"/>
    <lineage>
        <taxon>Bacteria</taxon>
        <taxon>Pseudomonadati</taxon>
        <taxon>Pseudomonadota</taxon>
        <taxon>Gammaproteobacteria</taxon>
        <taxon>Chromatiales</taxon>
        <taxon>Chromatiaceae</taxon>
        <taxon>Allochromatium</taxon>
    </lineage>
</organism>
<dbReference type="InterPro" id="IPR029787">
    <property type="entry name" value="Nucleotide_cyclase"/>
</dbReference>
<dbReference type="InterPro" id="IPR026881">
    <property type="entry name" value="WYL_dom"/>
</dbReference>
<name>A0A850RGR2_9GAMM</name>
<evidence type="ECO:0000313" key="5">
    <source>
        <dbReference type="EMBL" id="NVZ08283.1"/>
    </source>
</evidence>
<reference evidence="5 6" key="1">
    <citation type="submission" date="2020-06" db="EMBL/GenBank/DDBJ databases">
        <title>Whole-genome sequence of Allochromatium humboldtianum DSM 21881, type strain.</title>
        <authorList>
            <person name="Kyndt J.A."/>
            <person name="Meyer T.E."/>
        </authorList>
    </citation>
    <scope>NUCLEOTIDE SEQUENCE [LARGE SCALE GENOMIC DNA]</scope>
    <source>
        <strain evidence="5 6">DSM 21881</strain>
    </source>
</reference>
<dbReference type="CDD" id="cd01949">
    <property type="entry name" value="GGDEF"/>
    <property type="match status" value="1"/>
</dbReference>
<dbReference type="Proteomes" id="UP000592294">
    <property type="component" value="Unassembled WGS sequence"/>
</dbReference>
<proteinExistence type="predicted"/>
<comment type="cofactor">
    <cofactor evidence="1">
        <name>Mg(2+)</name>
        <dbReference type="ChEBI" id="CHEBI:18420"/>
    </cofactor>
</comment>
<evidence type="ECO:0000259" key="4">
    <source>
        <dbReference type="PROSITE" id="PS50887"/>
    </source>
</evidence>
<dbReference type="Pfam" id="PF00990">
    <property type="entry name" value="GGDEF"/>
    <property type="match status" value="1"/>
</dbReference>
<dbReference type="PROSITE" id="PS50887">
    <property type="entry name" value="GGDEF"/>
    <property type="match status" value="1"/>
</dbReference>
<dbReference type="PANTHER" id="PTHR45138">
    <property type="entry name" value="REGULATORY COMPONENTS OF SENSORY TRANSDUCTION SYSTEM"/>
    <property type="match status" value="1"/>
</dbReference>
<dbReference type="Gene3D" id="3.30.70.270">
    <property type="match status" value="1"/>
</dbReference>
<comment type="caution">
    <text evidence="5">The sequence shown here is derived from an EMBL/GenBank/DDBJ whole genome shotgun (WGS) entry which is preliminary data.</text>
</comment>
<keyword evidence="6" id="KW-1185">Reference proteome</keyword>
<dbReference type="RefSeq" id="WP_176975072.1">
    <property type="nucleotide sequence ID" value="NZ_JABZEO010000002.1"/>
</dbReference>
<gene>
    <name evidence="5" type="ORF">HW932_03300</name>
</gene>
<dbReference type="FunFam" id="3.30.70.270:FF:000001">
    <property type="entry name" value="Diguanylate cyclase domain protein"/>
    <property type="match status" value="1"/>
</dbReference>
<evidence type="ECO:0000256" key="3">
    <source>
        <dbReference type="ARBA" id="ARBA00034247"/>
    </source>
</evidence>
<dbReference type="Pfam" id="PF25583">
    <property type="entry name" value="WCX"/>
    <property type="match status" value="1"/>
</dbReference>
<evidence type="ECO:0000313" key="6">
    <source>
        <dbReference type="Proteomes" id="UP000592294"/>
    </source>
</evidence>
<dbReference type="InterPro" id="IPR000160">
    <property type="entry name" value="GGDEF_dom"/>
</dbReference>
<evidence type="ECO:0000256" key="1">
    <source>
        <dbReference type="ARBA" id="ARBA00001946"/>
    </source>
</evidence>
<dbReference type="SUPFAM" id="SSF55073">
    <property type="entry name" value="Nucleotide cyclase"/>
    <property type="match status" value="1"/>
</dbReference>
<dbReference type="SMART" id="SM00267">
    <property type="entry name" value="GGDEF"/>
    <property type="match status" value="1"/>
</dbReference>
<dbReference type="PANTHER" id="PTHR45138:SF9">
    <property type="entry name" value="DIGUANYLATE CYCLASE DGCM-RELATED"/>
    <property type="match status" value="1"/>
</dbReference>
<dbReference type="InterPro" id="IPR050469">
    <property type="entry name" value="Diguanylate_Cyclase"/>
</dbReference>
<dbReference type="EMBL" id="JABZEO010000002">
    <property type="protein sequence ID" value="NVZ08283.1"/>
    <property type="molecule type" value="Genomic_DNA"/>
</dbReference>